<dbReference type="STRING" id="301148.B4135_0510"/>
<dbReference type="AlphaFoldDB" id="A0A150L913"/>
<sequence length="37" mass="4313">MSDRTIPGRFSRKAFAFLPHEKFFRKKKEAGFHGTGE</sequence>
<organism evidence="1 2">
    <name type="scientific">Caldibacillus debilis</name>
    <dbReference type="NCBI Taxonomy" id="301148"/>
    <lineage>
        <taxon>Bacteria</taxon>
        <taxon>Bacillati</taxon>
        <taxon>Bacillota</taxon>
        <taxon>Bacilli</taxon>
        <taxon>Bacillales</taxon>
        <taxon>Bacillaceae</taxon>
        <taxon>Caldibacillus</taxon>
    </lineage>
</organism>
<protein>
    <submittedName>
        <fullName evidence="1">Uncharacterized protein</fullName>
    </submittedName>
</protein>
<proteinExistence type="predicted"/>
<dbReference type="EMBL" id="LQYT01000135">
    <property type="protein sequence ID" value="KYD08828.1"/>
    <property type="molecule type" value="Genomic_DNA"/>
</dbReference>
<evidence type="ECO:0000313" key="1">
    <source>
        <dbReference type="EMBL" id="KYD08828.1"/>
    </source>
</evidence>
<dbReference type="Proteomes" id="UP000075683">
    <property type="component" value="Unassembled WGS sequence"/>
</dbReference>
<name>A0A150L913_9BACI</name>
<comment type="caution">
    <text evidence="1">The sequence shown here is derived from an EMBL/GenBank/DDBJ whole genome shotgun (WGS) entry which is preliminary data.</text>
</comment>
<reference evidence="1 2" key="1">
    <citation type="submission" date="2016-01" db="EMBL/GenBank/DDBJ databases">
        <title>Draft Genome Sequences of Seven Thermophilic Sporeformers Isolated from Foods.</title>
        <authorList>
            <person name="Berendsen E.M."/>
            <person name="Wells-Bennik M.H."/>
            <person name="Krawcyk A.O."/>
            <person name="De Jong A."/>
            <person name="Holsappel S."/>
            <person name="Eijlander R.T."/>
            <person name="Kuipers O.P."/>
        </authorList>
    </citation>
    <scope>NUCLEOTIDE SEQUENCE [LARGE SCALE GENOMIC DNA]</scope>
    <source>
        <strain evidence="1 2">B4135</strain>
    </source>
</reference>
<evidence type="ECO:0000313" key="2">
    <source>
        <dbReference type="Proteomes" id="UP000075683"/>
    </source>
</evidence>
<accession>A0A150L913</accession>
<gene>
    <name evidence="1" type="ORF">B4135_0510</name>
</gene>